<dbReference type="InterPro" id="IPR001204">
    <property type="entry name" value="Phos_transporter"/>
</dbReference>
<keyword evidence="4 6" id="KW-1133">Transmembrane helix</keyword>
<dbReference type="Pfam" id="PF01384">
    <property type="entry name" value="PHO4"/>
    <property type="match status" value="1"/>
</dbReference>
<accession>A0ABT5YM93</accession>
<evidence type="ECO:0000256" key="4">
    <source>
        <dbReference type="ARBA" id="ARBA00022989"/>
    </source>
</evidence>
<feature type="transmembrane region" description="Helical" evidence="6">
    <location>
        <begin position="12"/>
        <end position="31"/>
    </location>
</feature>
<keyword evidence="6" id="KW-0592">Phosphate transport</keyword>
<feature type="transmembrane region" description="Helical" evidence="6">
    <location>
        <begin position="366"/>
        <end position="385"/>
    </location>
</feature>
<dbReference type="PANTHER" id="PTHR11101:SF80">
    <property type="entry name" value="PHOSPHATE TRANSPORTER"/>
    <property type="match status" value="1"/>
</dbReference>
<feature type="transmembrane region" description="Helical" evidence="6">
    <location>
        <begin position="149"/>
        <end position="166"/>
    </location>
</feature>
<proteinExistence type="inferred from homology"/>
<comment type="caution">
    <text evidence="7">The sequence shown here is derived from an EMBL/GenBank/DDBJ whole genome shotgun (WGS) entry which is preliminary data.</text>
</comment>
<gene>
    <name evidence="7" type="ORF">P2G67_08825</name>
</gene>
<keyword evidence="5 6" id="KW-0472">Membrane</keyword>
<feature type="transmembrane region" description="Helical" evidence="6">
    <location>
        <begin position="281"/>
        <end position="299"/>
    </location>
</feature>
<sequence length="495" mass="51175">MEYGAQDFARSLVPFGLALLFLVAAAIFAAFQVGVSGVWAIAVGATVVGAYMALNIGANDVANNMSPAVGSRALTIGVAVMIAAVCEAAGAIIAGGDVVETVSKGIIDPSRMPGTEHFVIAMIAALFAAALWINLATWLNAPVSTTHSVVGGVLGGGVAMAGLGVADWSVVASIVASWVVSPVMGGAIAAGFLAYLKRSVYDAPDRLSAAALRVPLLVAIMVGAFSAYLMMKGLNQVLPVSFWMALAVGLLLAVPTYFLVRPRVQAKLARTGDGTYSLGDLFTIPVIGGAALLSFAHGANDVANAIGPLSAIHAALRGGVAGGEVVLPFWILLVGAGGIAVGLALFGPKLIRTVGSKITKLNRVRAFCVTLSAAITVIIASALGLPVSSTHTAIGALFGVGFLREYFANQEREPSKRARIFRMDPPPDAMPIEDRGAVEMAKLRAKAEKQRKRYLVRRSHVFTIAAAWIITVPCSALLAAVLARLLLWVGLGDLI</sequence>
<keyword evidence="8" id="KW-1185">Reference proteome</keyword>
<evidence type="ECO:0000256" key="2">
    <source>
        <dbReference type="ARBA" id="ARBA00022448"/>
    </source>
</evidence>
<feature type="transmembrane region" description="Helical" evidence="6">
    <location>
        <begin position="172"/>
        <end position="195"/>
    </location>
</feature>
<dbReference type="Proteomes" id="UP001215503">
    <property type="component" value="Unassembled WGS sequence"/>
</dbReference>
<keyword evidence="3 6" id="KW-0812">Transmembrane</keyword>
<feature type="transmembrane region" description="Helical" evidence="6">
    <location>
        <begin position="391"/>
        <end position="407"/>
    </location>
</feature>
<evidence type="ECO:0000256" key="5">
    <source>
        <dbReference type="ARBA" id="ARBA00023136"/>
    </source>
</evidence>
<dbReference type="EMBL" id="JARHUD010000004">
    <property type="protein sequence ID" value="MDF2096077.1"/>
    <property type="molecule type" value="Genomic_DNA"/>
</dbReference>
<protein>
    <recommendedName>
        <fullName evidence="6">Phosphate transporter</fullName>
    </recommendedName>
</protein>
<feature type="transmembrane region" description="Helical" evidence="6">
    <location>
        <begin position="118"/>
        <end position="137"/>
    </location>
</feature>
<feature type="transmembrane region" description="Helical" evidence="6">
    <location>
        <begin position="242"/>
        <end position="260"/>
    </location>
</feature>
<feature type="transmembrane region" description="Helical" evidence="6">
    <location>
        <begin position="327"/>
        <end position="346"/>
    </location>
</feature>
<evidence type="ECO:0000313" key="8">
    <source>
        <dbReference type="Proteomes" id="UP001215503"/>
    </source>
</evidence>
<name>A0ABT5YM93_9PROT</name>
<evidence type="ECO:0000256" key="6">
    <source>
        <dbReference type="RuleBase" id="RU363058"/>
    </source>
</evidence>
<evidence type="ECO:0000256" key="3">
    <source>
        <dbReference type="ARBA" id="ARBA00022692"/>
    </source>
</evidence>
<reference evidence="7 8" key="1">
    <citation type="submission" date="2023-03" db="EMBL/GenBank/DDBJ databases">
        <title>Fodinicurvata sp. CAU 1616 isolated from sea sendiment.</title>
        <authorList>
            <person name="Kim W."/>
        </authorList>
    </citation>
    <scope>NUCLEOTIDE SEQUENCE [LARGE SCALE GENOMIC DNA]</scope>
    <source>
        <strain evidence="7 8">CAU 1616</strain>
    </source>
</reference>
<feature type="transmembrane region" description="Helical" evidence="6">
    <location>
        <begin position="37"/>
        <end position="54"/>
    </location>
</feature>
<evidence type="ECO:0000256" key="1">
    <source>
        <dbReference type="ARBA" id="ARBA00004141"/>
    </source>
</evidence>
<feature type="transmembrane region" description="Helical" evidence="6">
    <location>
        <begin position="461"/>
        <end position="487"/>
    </location>
</feature>
<organism evidence="7 8">
    <name type="scientific">Aquibaculum arenosum</name>
    <dbReference type="NCBI Taxonomy" id="3032591"/>
    <lineage>
        <taxon>Bacteria</taxon>
        <taxon>Pseudomonadati</taxon>
        <taxon>Pseudomonadota</taxon>
        <taxon>Alphaproteobacteria</taxon>
        <taxon>Rhodospirillales</taxon>
        <taxon>Rhodovibrionaceae</taxon>
        <taxon>Aquibaculum</taxon>
    </lineage>
</organism>
<feature type="transmembrane region" description="Helical" evidence="6">
    <location>
        <begin position="207"/>
        <end position="230"/>
    </location>
</feature>
<feature type="transmembrane region" description="Helical" evidence="6">
    <location>
        <begin position="74"/>
        <end position="94"/>
    </location>
</feature>
<comment type="subcellular location">
    <subcellularLocation>
        <location evidence="1 6">Membrane</location>
        <topology evidence="1 6">Multi-pass membrane protein</topology>
    </subcellularLocation>
</comment>
<keyword evidence="2 6" id="KW-0813">Transport</keyword>
<comment type="similarity">
    <text evidence="6">Belongs to the inorganic phosphate transporter (PiT) (TC 2.A.20) family.</text>
</comment>
<evidence type="ECO:0000313" key="7">
    <source>
        <dbReference type="EMBL" id="MDF2096077.1"/>
    </source>
</evidence>
<dbReference type="PANTHER" id="PTHR11101">
    <property type="entry name" value="PHOSPHATE TRANSPORTER"/>
    <property type="match status" value="1"/>
</dbReference>